<accession>C8XDZ2</accession>
<dbReference type="EMBL" id="CP001737">
    <property type="protein sequence ID" value="ACV79695.1"/>
    <property type="molecule type" value="Genomic_DNA"/>
</dbReference>
<feature type="domain" description="Major facilitator superfamily (MFS) profile" evidence="6">
    <location>
        <begin position="13"/>
        <end position="390"/>
    </location>
</feature>
<dbReference type="InParanoid" id="C8XDZ2"/>
<protein>
    <submittedName>
        <fullName evidence="7">Major facilitator superfamily MFS_1</fullName>
    </submittedName>
</protein>
<gene>
    <name evidence="7" type="ordered locus">Namu_3367</name>
</gene>
<dbReference type="GO" id="GO:0005886">
    <property type="term" value="C:plasma membrane"/>
    <property type="evidence" value="ECO:0007669"/>
    <property type="project" value="UniProtKB-SubCell"/>
</dbReference>
<feature type="transmembrane region" description="Helical" evidence="5">
    <location>
        <begin position="169"/>
        <end position="189"/>
    </location>
</feature>
<name>C8XDZ2_NAKMY</name>
<keyword evidence="4 5" id="KW-0472">Membrane</keyword>
<feature type="transmembrane region" description="Helical" evidence="5">
    <location>
        <begin position="145"/>
        <end position="163"/>
    </location>
</feature>
<dbReference type="KEGG" id="nml:Namu_3367"/>
<feature type="transmembrane region" description="Helical" evidence="5">
    <location>
        <begin position="218"/>
        <end position="240"/>
    </location>
</feature>
<evidence type="ECO:0000256" key="2">
    <source>
        <dbReference type="ARBA" id="ARBA00022692"/>
    </source>
</evidence>
<feature type="transmembrane region" description="Helical" evidence="5">
    <location>
        <begin position="49"/>
        <end position="74"/>
    </location>
</feature>
<keyword evidence="8" id="KW-1185">Reference proteome</keyword>
<dbReference type="PROSITE" id="PS50850">
    <property type="entry name" value="MFS"/>
    <property type="match status" value="1"/>
</dbReference>
<dbReference type="Pfam" id="PF07690">
    <property type="entry name" value="MFS_1"/>
    <property type="match status" value="1"/>
</dbReference>
<evidence type="ECO:0000313" key="7">
    <source>
        <dbReference type="EMBL" id="ACV79695.1"/>
    </source>
</evidence>
<evidence type="ECO:0000256" key="1">
    <source>
        <dbReference type="ARBA" id="ARBA00004651"/>
    </source>
</evidence>
<keyword evidence="3 5" id="KW-1133">Transmembrane helix</keyword>
<dbReference type="HOGENOM" id="CLU_001265_58_1_11"/>
<evidence type="ECO:0000256" key="3">
    <source>
        <dbReference type="ARBA" id="ARBA00022989"/>
    </source>
</evidence>
<dbReference type="GO" id="GO:0022857">
    <property type="term" value="F:transmembrane transporter activity"/>
    <property type="evidence" value="ECO:0007669"/>
    <property type="project" value="InterPro"/>
</dbReference>
<evidence type="ECO:0000313" key="8">
    <source>
        <dbReference type="Proteomes" id="UP000002218"/>
    </source>
</evidence>
<evidence type="ECO:0000259" key="6">
    <source>
        <dbReference type="PROSITE" id="PS50850"/>
    </source>
</evidence>
<comment type="subcellular location">
    <subcellularLocation>
        <location evidence="1">Cell membrane</location>
        <topology evidence="1">Multi-pass membrane protein</topology>
    </subcellularLocation>
</comment>
<feature type="transmembrane region" description="Helical" evidence="5">
    <location>
        <begin position="349"/>
        <end position="371"/>
    </location>
</feature>
<evidence type="ECO:0000256" key="4">
    <source>
        <dbReference type="ARBA" id="ARBA00023136"/>
    </source>
</evidence>
<feature type="transmembrane region" description="Helical" evidence="5">
    <location>
        <begin position="283"/>
        <end position="303"/>
    </location>
</feature>
<dbReference type="SUPFAM" id="SSF103473">
    <property type="entry name" value="MFS general substrate transporter"/>
    <property type="match status" value="1"/>
</dbReference>
<feature type="transmembrane region" description="Helical" evidence="5">
    <location>
        <begin position="105"/>
        <end position="133"/>
    </location>
</feature>
<dbReference type="InterPro" id="IPR011701">
    <property type="entry name" value="MFS"/>
</dbReference>
<proteinExistence type="predicted"/>
<dbReference type="PANTHER" id="PTHR23527:SF1">
    <property type="entry name" value="BLL3282 PROTEIN"/>
    <property type="match status" value="1"/>
</dbReference>
<feature type="transmembrane region" description="Helical" evidence="5">
    <location>
        <begin position="309"/>
        <end position="337"/>
    </location>
</feature>
<sequence>MGPTPATASPARAWTMLALGTAAQTAGTVFVSTPAFLIPLLHEQRSLSLAQAGLVASAPLVGLVLSLIAWGALADRRGERLVIASGLALTAVATVGAMFSTGYVALGLFFVLGGVGAASTNAASGRVVVGWFAKDRRGLAMGVRQIAQPLGTTLAAVIVPTAAESGIDAALAVPLIAVAPLAVICAIGIRNPPRPASAPALATANPYRGSGFLWRIHLVSVLLVVPQYTLALFGLLWLIAGQGWDPIGAGLVIGAAQFVGALGRIGAGVLSDRIGSRVRPLRWISLAAAASMLALAAAAATQWSLAPLVLVVATTISVADNGLAFTSVAEVAGPVWAGRALGVQNTGQFVAAAAVGPVVGVLITVLGYPLAFAASAVAPVLATPLIPDARAERDRL</sequence>
<feature type="transmembrane region" description="Helical" evidence="5">
    <location>
        <begin position="81"/>
        <end position="99"/>
    </location>
</feature>
<dbReference type="InterPro" id="IPR052952">
    <property type="entry name" value="MFS-Transporter"/>
</dbReference>
<feature type="transmembrane region" description="Helical" evidence="5">
    <location>
        <begin position="12"/>
        <end position="37"/>
    </location>
</feature>
<reference evidence="7 8" key="2">
    <citation type="journal article" date="2010" name="Stand. Genomic Sci.">
        <title>Complete genome sequence of Nakamurella multipartita type strain (Y-104).</title>
        <authorList>
            <person name="Tice H."/>
            <person name="Mayilraj S."/>
            <person name="Sims D."/>
            <person name="Lapidus A."/>
            <person name="Nolan M."/>
            <person name="Lucas S."/>
            <person name="Glavina Del Rio T."/>
            <person name="Copeland A."/>
            <person name="Cheng J.F."/>
            <person name="Meincke L."/>
            <person name="Bruce D."/>
            <person name="Goodwin L."/>
            <person name="Pitluck S."/>
            <person name="Ivanova N."/>
            <person name="Mavromatis K."/>
            <person name="Ovchinnikova G."/>
            <person name="Pati A."/>
            <person name="Chen A."/>
            <person name="Palaniappan K."/>
            <person name="Land M."/>
            <person name="Hauser L."/>
            <person name="Chang Y.J."/>
            <person name="Jeffries C.D."/>
            <person name="Detter J.C."/>
            <person name="Brettin T."/>
            <person name="Rohde M."/>
            <person name="Goker M."/>
            <person name="Bristow J."/>
            <person name="Eisen J.A."/>
            <person name="Markowitz V."/>
            <person name="Hugenholtz P."/>
            <person name="Kyrpides N.C."/>
            <person name="Klenk H.P."/>
            <person name="Chen F."/>
        </authorList>
    </citation>
    <scope>NUCLEOTIDE SEQUENCE [LARGE SCALE GENOMIC DNA]</scope>
    <source>
        <strain evidence="8">ATCC 700099 / DSM 44233 / CIP 104796 / JCM 9543 / NBRC 105858 / Y-104</strain>
    </source>
</reference>
<reference evidence="8" key="1">
    <citation type="submission" date="2009-09" db="EMBL/GenBank/DDBJ databases">
        <title>The complete genome of Nakamurella multipartita DSM 44233.</title>
        <authorList>
            <consortium name="US DOE Joint Genome Institute (JGI-PGF)"/>
            <person name="Lucas S."/>
            <person name="Copeland A."/>
            <person name="Lapidus A."/>
            <person name="Glavina del Rio T."/>
            <person name="Dalin E."/>
            <person name="Tice H."/>
            <person name="Bruce D."/>
            <person name="Goodwin L."/>
            <person name="Pitluck S."/>
            <person name="Kyrpides N."/>
            <person name="Mavromatis K."/>
            <person name="Ivanova N."/>
            <person name="Ovchinnikova G."/>
            <person name="Sims D."/>
            <person name="Meincke L."/>
            <person name="Brettin T."/>
            <person name="Detter J.C."/>
            <person name="Han C."/>
            <person name="Larimer F."/>
            <person name="Land M."/>
            <person name="Hauser L."/>
            <person name="Markowitz V."/>
            <person name="Cheng J.-F."/>
            <person name="Hugenholtz P."/>
            <person name="Woyke T."/>
            <person name="Wu D."/>
            <person name="Klenk H.-P."/>
            <person name="Eisen J.A."/>
        </authorList>
    </citation>
    <scope>NUCLEOTIDE SEQUENCE [LARGE SCALE GENOMIC DNA]</scope>
    <source>
        <strain evidence="8">ATCC 700099 / DSM 44233 / CIP 104796 / JCM 9543 / NBRC 105858 / Y-104</strain>
    </source>
</reference>
<dbReference type="PANTHER" id="PTHR23527">
    <property type="entry name" value="BLL3282 PROTEIN"/>
    <property type="match status" value="1"/>
</dbReference>
<evidence type="ECO:0000256" key="5">
    <source>
        <dbReference type="SAM" id="Phobius"/>
    </source>
</evidence>
<dbReference type="Gene3D" id="1.20.1250.20">
    <property type="entry name" value="MFS general substrate transporter like domains"/>
    <property type="match status" value="2"/>
</dbReference>
<feature type="transmembrane region" description="Helical" evidence="5">
    <location>
        <begin position="246"/>
        <end position="271"/>
    </location>
</feature>
<dbReference type="InterPro" id="IPR036259">
    <property type="entry name" value="MFS_trans_sf"/>
</dbReference>
<organism evidence="7 8">
    <name type="scientific">Nakamurella multipartita (strain ATCC 700099 / DSM 44233 / CIP 104796 / JCM 9543 / NBRC 105858 / Y-104)</name>
    <name type="common">Microsphaera multipartita</name>
    <dbReference type="NCBI Taxonomy" id="479431"/>
    <lineage>
        <taxon>Bacteria</taxon>
        <taxon>Bacillati</taxon>
        <taxon>Actinomycetota</taxon>
        <taxon>Actinomycetes</taxon>
        <taxon>Nakamurellales</taxon>
        <taxon>Nakamurellaceae</taxon>
        <taxon>Nakamurella</taxon>
    </lineage>
</organism>
<dbReference type="STRING" id="479431.Namu_3367"/>
<dbReference type="FunCoup" id="C8XDZ2">
    <property type="interactions" value="45"/>
</dbReference>
<dbReference type="InterPro" id="IPR020846">
    <property type="entry name" value="MFS_dom"/>
</dbReference>
<dbReference type="Proteomes" id="UP000002218">
    <property type="component" value="Chromosome"/>
</dbReference>
<dbReference type="AlphaFoldDB" id="C8XDZ2"/>
<dbReference type="eggNOG" id="COG2271">
    <property type="taxonomic scope" value="Bacteria"/>
</dbReference>
<keyword evidence="2 5" id="KW-0812">Transmembrane</keyword>